<feature type="domain" description="PAC" evidence="13">
    <location>
        <begin position="378"/>
        <end position="428"/>
    </location>
</feature>
<name>A0ABR5SL30_9BACT</name>
<dbReference type="Pfam" id="PF11845">
    <property type="entry name" value="Tll0287-like"/>
    <property type="match status" value="1"/>
</dbReference>
<keyword evidence="6 14" id="KW-0418">Kinase</keyword>
<reference evidence="14 15" key="1">
    <citation type="submission" date="2015-11" db="EMBL/GenBank/DDBJ databases">
        <authorList>
            <person name="Lin W."/>
        </authorList>
    </citation>
    <scope>NUCLEOTIDE SEQUENCE [LARGE SCALE GENOMIC DNA]</scope>
    <source>
        <strain evidence="14 15">HCH-1</strain>
    </source>
</reference>
<dbReference type="CDD" id="cd00075">
    <property type="entry name" value="HATPase"/>
    <property type="match status" value="1"/>
</dbReference>
<gene>
    <name evidence="14" type="ORF">ASN18_0077</name>
</gene>
<feature type="domain" description="PAS" evidence="12">
    <location>
        <begin position="301"/>
        <end position="371"/>
    </location>
</feature>
<evidence type="ECO:0000256" key="6">
    <source>
        <dbReference type="ARBA" id="ARBA00022777"/>
    </source>
</evidence>
<evidence type="ECO:0000256" key="9">
    <source>
        <dbReference type="SAM" id="Coils"/>
    </source>
</evidence>
<evidence type="ECO:0000256" key="2">
    <source>
        <dbReference type="ARBA" id="ARBA00012438"/>
    </source>
</evidence>
<evidence type="ECO:0000256" key="10">
    <source>
        <dbReference type="SAM" id="Phobius"/>
    </source>
</evidence>
<comment type="caution">
    <text evidence="14">The sequence shown here is derived from an EMBL/GenBank/DDBJ whole genome shotgun (WGS) entry which is preliminary data.</text>
</comment>
<dbReference type="SMART" id="SM00387">
    <property type="entry name" value="HATPase_c"/>
    <property type="match status" value="1"/>
</dbReference>
<keyword evidence="5" id="KW-0547">Nucleotide-binding</keyword>
<dbReference type="InterPro" id="IPR003661">
    <property type="entry name" value="HisK_dim/P_dom"/>
</dbReference>
<feature type="transmembrane region" description="Helical" evidence="10">
    <location>
        <begin position="27"/>
        <end position="47"/>
    </location>
</feature>
<dbReference type="RefSeq" id="WP_085050612.1">
    <property type="nucleotide sequence ID" value="NZ_LNQR01000001.1"/>
</dbReference>
<comment type="catalytic activity">
    <reaction evidence="1">
        <text>ATP + protein L-histidine = ADP + protein N-phospho-L-histidine.</text>
        <dbReference type="EC" id="2.7.13.3"/>
    </reaction>
</comment>
<dbReference type="InterPro" id="IPR004358">
    <property type="entry name" value="Sig_transdc_His_kin-like_C"/>
</dbReference>
<dbReference type="PANTHER" id="PTHR43065">
    <property type="entry name" value="SENSOR HISTIDINE KINASE"/>
    <property type="match status" value="1"/>
</dbReference>
<proteinExistence type="predicted"/>
<dbReference type="Pfam" id="PF02518">
    <property type="entry name" value="HATPase_c"/>
    <property type="match status" value="1"/>
</dbReference>
<protein>
    <recommendedName>
        <fullName evidence="2">histidine kinase</fullName>
        <ecNumber evidence="2">2.7.13.3</ecNumber>
    </recommendedName>
</protein>
<evidence type="ECO:0000256" key="4">
    <source>
        <dbReference type="ARBA" id="ARBA00022679"/>
    </source>
</evidence>
<keyword evidence="3" id="KW-0597">Phosphoprotein</keyword>
<dbReference type="CDD" id="cd00082">
    <property type="entry name" value="HisKA"/>
    <property type="match status" value="1"/>
</dbReference>
<dbReference type="InterPro" id="IPR035965">
    <property type="entry name" value="PAS-like_dom_sf"/>
</dbReference>
<keyword evidence="4 14" id="KW-0808">Transferase</keyword>
<dbReference type="CDD" id="cd00130">
    <property type="entry name" value="PAS"/>
    <property type="match status" value="1"/>
</dbReference>
<keyword evidence="10" id="KW-0472">Membrane</keyword>
<dbReference type="InterPro" id="IPR000014">
    <property type="entry name" value="PAS"/>
</dbReference>
<dbReference type="SUPFAM" id="SSF47384">
    <property type="entry name" value="Homodimeric domain of signal transducing histidine kinase"/>
    <property type="match status" value="1"/>
</dbReference>
<sequence length="706" mass="80605">MAILEQAKDSFVRRVFLRDEYFILKRYWVLPILVWSALIGASLLWNLSSIKRQSLAIVEGQARVMFGLIEMTRLWNSKHGGVYVPITDTTTPNPYLSVPEREIVTIQGKKYTLMNPAYMTRQIGEIAKENNNLLFHITSLKPLRPENAPDEWETRALKEFENNKNKEIFELIETKTSSSFRYMAVLLVKESCLRCHKQQGYKVGDIRGGISITLNADTVIKSIYRQQDTIIALHVAVFMVVSSLMYYIMSRRRSQYLTLQRIKEQQDGLIESRTAELRDSNTRLMEEIKQRQRTEQTLRDSEMMLSSVTQSANDAIISANADGYIISWNKAAETIFGYTTEEVVGGRVTVLMPDRYKDLHTNGLNRFIREGISTVVGKVVELHGLRKDNTEFPLEISLSSWTTSDVIFFTAIIRDITTRKKMEADINEKTQQLESMADDLKKRVAEGIERYKKQEQLIIQQSKMAAMGEMIGAIAHQWRQPLNAVGVLIQDMQDAQAFGELDKKYMDDSVEKAMEQIQFMSRTIDDFRTFFKPSKEKSPFNLKLSFEEILSIISAQLNNHHIDCKIICHLGGGDMTSFSDMPCEGITVLGYPNEFKHVIINIINNAKDAILERIEKGELANDWGKITIEVYSDNTMIIIKITDNGGGIPAKIKDKIFEPYFSTKGDSKGTGIGLYMSKVIIENNMDGRIHCDNVENGAMFVIELMK</sequence>
<dbReference type="SMART" id="SM00091">
    <property type="entry name" value="PAS"/>
    <property type="match status" value="1"/>
</dbReference>
<organism evidence="14 15">
    <name type="scientific">Candidatus Magnetominusculus xianensis</name>
    <dbReference type="NCBI Taxonomy" id="1748249"/>
    <lineage>
        <taxon>Bacteria</taxon>
        <taxon>Pseudomonadati</taxon>
        <taxon>Nitrospirota</taxon>
        <taxon>Nitrospiria</taxon>
        <taxon>Nitrospirales</taxon>
        <taxon>Nitrospiraceae</taxon>
        <taxon>Candidatus Magnetominusculus</taxon>
    </lineage>
</organism>
<evidence type="ECO:0000256" key="1">
    <source>
        <dbReference type="ARBA" id="ARBA00000085"/>
    </source>
</evidence>
<dbReference type="Gene3D" id="3.30.450.20">
    <property type="entry name" value="PAS domain"/>
    <property type="match status" value="1"/>
</dbReference>
<dbReference type="PANTHER" id="PTHR43065:SF10">
    <property type="entry name" value="PEROXIDE STRESS-ACTIVATED HISTIDINE KINASE MAK3"/>
    <property type="match status" value="1"/>
</dbReference>
<evidence type="ECO:0000313" key="14">
    <source>
        <dbReference type="EMBL" id="KWT95148.1"/>
    </source>
</evidence>
<dbReference type="SUPFAM" id="SSF55874">
    <property type="entry name" value="ATPase domain of HSP90 chaperone/DNA topoisomerase II/histidine kinase"/>
    <property type="match status" value="1"/>
</dbReference>
<dbReference type="Pfam" id="PF13426">
    <property type="entry name" value="PAS_9"/>
    <property type="match status" value="1"/>
</dbReference>
<keyword evidence="10" id="KW-0812">Transmembrane</keyword>
<dbReference type="PROSITE" id="PS50113">
    <property type="entry name" value="PAC"/>
    <property type="match status" value="1"/>
</dbReference>
<evidence type="ECO:0000256" key="7">
    <source>
        <dbReference type="ARBA" id="ARBA00022840"/>
    </source>
</evidence>
<evidence type="ECO:0000259" key="12">
    <source>
        <dbReference type="PROSITE" id="PS50112"/>
    </source>
</evidence>
<dbReference type="PROSITE" id="PS50109">
    <property type="entry name" value="HIS_KIN"/>
    <property type="match status" value="1"/>
</dbReference>
<dbReference type="EC" id="2.7.13.3" evidence="2"/>
<dbReference type="PROSITE" id="PS50112">
    <property type="entry name" value="PAS"/>
    <property type="match status" value="1"/>
</dbReference>
<dbReference type="PRINTS" id="PR00344">
    <property type="entry name" value="BCTRLSENSOR"/>
</dbReference>
<keyword evidence="9" id="KW-0175">Coiled coil</keyword>
<evidence type="ECO:0000256" key="5">
    <source>
        <dbReference type="ARBA" id="ARBA00022741"/>
    </source>
</evidence>
<evidence type="ECO:0000256" key="8">
    <source>
        <dbReference type="ARBA" id="ARBA00023012"/>
    </source>
</evidence>
<evidence type="ECO:0000256" key="3">
    <source>
        <dbReference type="ARBA" id="ARBA00022553"/>
    </source>
</evidence>
<dbReference type="EMBL" id="LNQR01000001">
    <property type="protein sequence ID" value="KWT95148.1"/>
    <property type="molecule type" value="Genomic_DNA"/>
</dbReference>
<keyword evidence="8" id="KW-0902">Two-component regulatory system</keyword>
<dbReference type="NCBIfam" id="TIGR00229">
    <property type="entry name" value="sensory_box"/>
    <property type="match status" value="1"/>
</dbReference>
<dbReference type="InterPro" id="IPR000700">
    <property type="entry name" value="PAS-assoc_C"/>
</dbReference>
<accession>A0ABR5SL30</accession>
<evidence type="ECO:0000259" key="11">
    <source>
        <dbReference type="PROSITE" id="PS50109"/>
    </source>
</evidence>
<feature type="transmembrane region" description="Helical" evidence="10">
    <location>
        <begin position="230"/>
        <end position="249"/>
    </location>
</feature>
<dbReference type="InterPro" id="IPR036097">
    <property type="entry name" value="HisK_dim/P_sf"/>
</dbReference>
<dbReference type="Proteomes" id="UP000060487">
    <property type="component" value="Unassembled WGS sequence"/>
</dbReference>
<dbReference type="GO" id="GO:0004673">
    <property type="term" value="F:protein histidine kinase activity"/>
    <property type="evidence" value="ECO:0007669"/>
    <property type="project" value="UniProtKB-EC"/>
</dbReference>
<evidence type="ECO:0000259" key="13">
    <source>
        <dbReference type="PROSITE" id="PS50113"/>
    </source>
</evidence>
<evidence type="ECO:0000313" key="15">
    <source>
        <dbReference type="Proteomes" id="UP000060487"/>
    </source>
</evidence>
<keyword evidence="10" id="KW-1133">Transmembrane helix</keyword>
<dbReference type="SUPFAM" id="SSF55785">
    <property type="entry name" value="PYP-like sensor domain (PAS domain)"/>
    <property type="match status" value="1"/>
</dbReference>
<feature type="domain" description="Histidine kinase" evidence="11">
    <location>
        <begin position="473"/>
        <end position="706"/>
    </location>
</feature>
<dbReference type="InterPro" id="IPR021796">
    <property type="entry name" value="Tll0287-like_dom"/>
</dbReference>
<feature type="coiled-coil region" evidence="9">
    <location>
        <begin position="419"/>
        <end position="457"/>
    </location>
</feature>
<dbReference type="InterPro" id="IPR005467">
    <property type="entry name" value="His_kinase_dom"/>
</dbReference>
<dbReference type="Gene3D" id="1.10.287.130">
    <property type="match status" value="1"/>
</dbReference>
<keyword evidence="7" id="KW-0067">ATP-binding</keyword>
<dbReference type="InterPro" id="IPR036890">
    <property type="entry name" value="HATPase_C_sf"/>
</dbReference>
<dbReference type="Gene3D" id="3.30.565.10">
    <property type="entry name" value="Histidine kinase-like ATPase, C-terminal domain"/>
    <property type="match status" value="1"/>
</dbReference>
<keyword evidence="15" id="KW-1185">Reference proteome</keyword>
<dbReference type="InterPro" id="IPR003594">
    <property type="entry name" value="HATPase_dom"/>
</dbReference>